<dbReference type="AlphaFoldDB" id="A0AAD7XNL7"/>
<reference evidence="4" key="1">
    <citation type="submission" date="2023-01" db="EMBL/GenBank/DDBJ databases">
        <title>Metagenome sequencing of chrysophaentin producing Chrysophaeum taylorii.</title>
        <authorList>
            <person name="Davison J."/>
            <person name="Bewley C."/>
        </authorList>
    </citation>
    <scope>NUCLEOTIDE SEQUENCE</scope>
    <source>
        <strain evidence="4">NIES-1699</strain>
    </source>
</reference>
<feature type="coiled-coil region" evidence="2">
    <location>
        <begin position="68"/>
        <end position="172"/>
    </location>
</feature>
<name>A0AAD7XNL7_9STRA</name>
<dbReference type="InterPro" id="IPR051147">
    <property type="entry name" value="CFAP_domain-containing"/>
</dbReference>
<dbReference type="PANTHER" id="PTHR21683:SF2">
    <property type="entry name" value="COILED-COIL DOMAIN-CONTAINING PROTEIN 42 LIKE-2-LIKE"/>
    <property type="match status" value="1"/>
</dbReference>
<dbReference type="InterPro" id="IPR025252">
    <property type="entry name" value="DUF4200"/>
</dbReference>
<proteinExistence type="predicted"/>
<dbReference type="EMBL" id="JAQMWT010000136">
    <property type="protein sequence ID" value="KAJ8609619.1"/>
    <property type="molecule type" value="Genomic_DNA"/>
</dbReference>
<organism evidence="4 5">
    <name type="scientific">Chrysophaeum taylorii</name>
    <dbReference type="NCBI Taxonomy" id="2483200"/>
    <lineage>
        <taxon>Eukaryota</taxon>
        <taxon>Sar</taxon>
        <taxon>Stramenopiles</taxon>
        <taxon>Ochrophyta</taxon>
        <taxon>Pelagophyceae</taxon>
        <taxon>Pelagomonadales</taxon>
        <taxon>Pelagomonadaceae</taxon>
        <taxon>Chrysophaeum</taxon>
    </lineage>
</organism>
<dbReference type="Proteomes" id="UP001230188">
    <property type="component" value="Unassembled WGS sequence"/>
</dbReference>
<sequence>MTDSMAFVTQRAKTQHDFEDKVAQEKVAHETQALEAMVSGVNQISQSTLLLKKKKEMHEVDDALDFMKDEYKVRMEACEQRQRKFEKRQLDMKEQVTKFEKFIQENDSKRQRAELKAKQERRLLEQKEAELKRHMAEMETLETEREALLAHLDKLRKYKTYLEKTVESAEDETAEEIWDLLNRYTTLSNANVDLTDQVQRGDVEMDELRTKMENLKLHAQSTALVQSSQMNAKQKHLDVVRAETKKHDDLKFTQEERVKDVTRETAQIVNAVSNLYHRCLNTMRTRVSAVNTNDVTEPDEQIKKLCACLDLIGERLNDLDDIRASCADTNTQLSSHAR</sequence>
<dbReference type="Pfam" id="PF13863">
    <property type="entry name" value="DUF4200"/>
    <property type="match status" value="1"/>
</dbReference>
<accession>A0AAD7XNL7</accession>
<keyword evidence="1 2" id="KW-0175">Coiled coil</keyword>
<comment type="caution">
    <text evidence="4">The sequence shown here is derived from an EMBL/GenBank/DDBJ whole genome shotgun (WGS) entry which is preliminary data.</text>
</comment>
<evidence type="ECO:0000256" key="2">
    <source>
        <dbReference type="SAM" id="Coils"/>
    </source>
</evidence>
<evidence type="ECO:0000259" key="3">
    <source>
        <dbReference type="Pfam" id="PF13863"/>
    </source>
</evidence>
<protein>
    <recommendedName>
        <fullName evidence="3">DUF4200 domain-containing protein</fullName>
    </recommendedName>
</protein>
<feature type="domain" description="DUF4200" evidence="3">
    <location>
        <begin position="50"/>
        <end position="167"/>
    </location>
</feature>
<dbReference type="PANTHER" id="PTHR21683">
    <property type="entry name" value="COILED-COIL DOMAIN-CONTAINING PROTEIN 42 LIKE-2-LIKE-RELATED"/>
    <property type="match status" value="1"/>
</dbReference>
<keyword evidence="5" id="KW-1185">Reference proteome</keyword>
<gene>
    <name evidence="4" type="ORF">CTAYLR_006281</name>
</gene>
<evidence type="ECO:0000256" key="1">
    <source>
        <dbReference type="ARBA" id="ARBA00023054"/>
    </source>
</evidence>
<evidence type="ECO:0000313" key="5">
    <source>
        <dbReference type="Proteomes" id="UP001230188"/>
    </source>
</evidence>
<dbReference type="GO" id="GO:0005856">
    <property type="term" value="C:cytoskeleton"/>
    <property type="evidence" value="ECO:0007669"/>
    <property type="project" value="UniProtKB-ARBA"/>
</dbReference>
<evidence type="ECO:0000313" key="4">
    <source>
        <dbReference type="EMBL" id="KAJ8609619.1"/>
    </source>
</evidence>